<dbReference type="InterPro" id="IPR003961">
    <property type="entry name" value="FN3_dom"/>
</dbReference>
<evidence type="ECO:0000313" key="1">
    <source>
        <dbReference type="EMBL" id="RCN29684.1"/>
    </source>
</evidence>
<accession>A0A368FBZ3</accession>
<dbReference type="CDD" id="cd00063">
    <property type="entry name" value="FN3"/>
    <property type="match status" value="1"/>
</dbReference>
<dbReference type="STRING" id="29170.A0A368FBZ3"/>
<comment type="caution">
    <text evidence="1">The sequence shown here is derived from an EMBL/GenBank/DDBJ whole genome shotgun (WGS) entry which is preliminary data.</text>
</comment>
<dbReference type="InterPro" id="IPR013783">
    <property type="entry name" value="Ig-like_fold"/>
</dbReference>
<dbReference type="Proteomes" id="UP000252519">
    <property type="component" value="Unassembled WGS sequence"/>
</dbReference>
<proteinExistence type="predicted"/>
<organism evidence="1 2">
    <name type="scientific">Ancylostoma caninum</name>
    <name type="common">Dog hookworm</name>
    <dbReference type="NCBI Taxonomy" id="29170"/>
    <lineage>
        <taxon>Eukaryota</taxon>
        <taxon>Metazoa</taxon>
        <taxon>Ecdysozoa</taxon>
        <taxon>Nematoda</taxon>
        <taxon>Chromadorea</taxon>
        <taxon>Rhabditida</taxon>
        <taxon>Rhabditina</taxon>
        <taxon>Rhabditomorpha</taxon>
        <taxon>Strongyloidea</taxon>
        <taxon>Ancylostomatidae</taxon>
        <taxon>Ancylostomatinae</taxon>
        <taxon>Ancylostoma</taxon>
    </lineage>
</organism>
<evidence type="ECO:0000313" key="2">
    <source>
        <dbReference type="Proteomes" id="UP000252519"/>
    </source>
</evidence>
<dbReference type="OrthoDB" id="65481at2759"/>
<dbReference type="AlphaFoldDB" id="A0A368FBZ3"/>
<sequence length="553" mass="60933">MVMNNNSIELKPLVRLFAIDSTNNLIAIPNITQDEPSKQEKPPAPQDQIEYQCIASIGNDLFAVRKEPDSLQPLLVQMDPNDISNIVHKVSIGGDVTRVDAMTSDWVGHRLLLVSGQVLYQLPLDAFLTTPLLTPRKLFELSTGDAKQLAFDPFKSTAYLLTRNGTLLSLNLARTDEKNLALVVPCLTNKTVTWIMAEFAWNRASSPKIYALTWNGLTVIDAEENNKCNEVTIDWSKFGEKGLTTMSAFAKVDKLFMFVTASDIVIYRNEIQPIPINYTPLRQIVAVSQSSQPFPDRSCFILPSSAGIQFNVTNDGKTGAFLEVSKPPPPNTCPGVSLPQTHYEVYFTRKNSDKIKHIRSYTEKIHVENGILDKETDYDVAVAWLNRYSAASGISDSKSFRTGFGYPSAPRSLQAVAVTPDTVYLYWNLPETLNAPISEIKYKVSQQASGLSSPSSIAVQEYMNGVFSPTTSDSASCLASARTKDIPGTLRPDNVTGSSLLLRWNSLEAEQPPAIISVQYKETGSNMAWKAPSNASFDPSVSTILGEFVKSSH</sequence>
<keyword evidence="2" id="KW-1185">Reference proteome</keyword>
<dbReference type="SUPFAM" id="SSF49265">
    <property type="entry name" value="Fibronectin type III"/>
    <property type="match status" value="1"/>
</dbReference>
<dbReference type="EMBL" id="JOJR01001823">
    <property type="protein sequence ID" value="RCN29684.1"/>
    <property type="molecule type" value="Genomic_DNA"/>
</dbReference>
<name>A0A368FBZ3_ANCCA</name>
<protein>
    <recommendedName>
        <fullName evidence="3">Fibronectin type III domain protein</fullName>
    </recommendedName>
</protein>
<evidence type="ECO:0008006" key="3">
    <source>
        <dbReference type="Google" id="ProtNLM"/>
    </source>
</evidence>
<dbReference type="InterPro" id="IPR036116">
    <property type="entry name" value="FN3_sf"/>
</dbReference>
<gene>
    <name evidence="1" type="ORF">ANCCAN_24555</name>
</gene>
<reference evidence="1 2" key="1">
    <citation type="submission" date="2014-10" db="EMBL/GenBank/DDBJ databases">
        <title>Draft genome of the hookworm Ancylostoma caninum.</title>
        <authorList>
            <person name="Mitreva M."/>
        </authorList>
    </citation>
    <scope>NUCLEOTIDE SEQUENCE [LARGE SCALE GENOMIC DNA]</scope>
    <source>
        <strain evidence="1 2">Baltimore</strain>
    </source>
</reference>
<dbReference type="Gene3D" id="2.60.40.10">
    <property type="entry name" value="Immunoglobulins"/>
    <property type="match status" value="1"/>
</dbReference>